<keyword evidence="14" id="KW-0804">Transcription</keyword>
<evidence type="ECO:0000256" key="18">
    <source>
        <dbReference type="ARBA" id="ARBA00049226"/>
    </source>
</evidence>
<dbReference type="InterPro" id="IPR001471">
    <property type="entry name" value="AP2/ERF_dom"/>
</dbReference>
<feature type="compositionally biased region" description="Low complexity" evidence="22">
    <location>
        <begin position="192"/>
        <end position="203"/>
    </location>
</feature>
<dbReference type="Gene3D" id="3.40.50.720">
    <property type="entry name" value="NAD(P)-binding Rossmann-like Domain"/>
    <property type="match status" value="1"/>
</dbReference>
<dbReference type="GO" id="GO:0003677">
    <property type="term" value="F:DNA binding"/>
    <property type="evidence" value="ECO:0007669"/>
    <property type="project" value="UniProtKB-KW"/>
</dbReference>
<feature type="region of interest" description="Disordered" evidence="22">
    <location>
        <begin position="139"/>
        <end position="177"/>
    </location>
</feature>
<evidence type="ECO:0000256" key="6">
    <source>
        <dbReference type="ARBA" id="ARBA00013171"/>
    </source>
</evidence>
<dbReference type="Proteomes" id="UP001231189">
    <property type="component" value="Unassembled WGS sequence"/>
</dbReference>
<evidence type="ECO:0000256" key="2">
    <source>
        <dbReference type="ARBA" id="ARBA00004123"/>
    </source>
</evidence>
<dbReference type="AlphaFoldDB" id="A0AAD8S0A5"/>
<dbReference type="Gene3D" id="3.30.730.10">
    <property type="entry name" value="AP2/ERF domain"/>
    <property type="match status" value="1"/>
</dbReference>
<organism evidence="24 25">
    <name type="scientific">Lolium multiflorum</name>
    <name type="common">Italian ryegrass</name>
    <name type="synonym">Lolium perenne subsp. multiflorum</name>
    <dbReference type="NCBI Taxonomy" id="4521"/>
    <lineage>
        <taxon>Eukaryota</taxon>
        <taxon>Viridiplantae</taxon>
        <taxon>Streptophyta</taxon>
        <taxon>Embryophyta</taxon>
        <taxon>Tracheophyta</taxon>
        <taxon>Spermatophyta</taxon>
        <taxon>Magnoliopsida</taxon>
        <taxon>Liliopsida</taxon>
        <taxon>Poales</taxon>
        <taxon>Poaceae</taxon>
        <taxon>BOP clade</taxon>
        <taxon>Pooideae</taxon>
        <taxon>Poodae</taxon>
        <taxon>Poeae</taxon>
        <taxon>Poeae Chloroplast Group 2 (Poeae type)</taxon>
        <taxon>Loliodinae</taxon>
        <taxon>Loliinae</taxon>
        <taxon>Lolium</taxon>
    </lineage>
</organism>
<dbReference type="InterPro" id="IPR011032">
    <property type="entry name" value="GroES-like_sf"/>
</dbReference>
<dbReference type="InterPro" id="IPR016177">
    <property type="entry name" value="DNA-bd_dom_sf"/>
</dbReference>
<comment type="caution">
    <text evidence="24">The sequence shown here is derived from an EMBL/GenBank/DDBJ whole genome shotgun (WGS) entry which is preliminary data.</text>
</comment>
<feature type="compositionally biased region" description="Basic and acidic residues" evidence="22">
    <location>
        <begin position="150"/>
        <end position="174"/>
    </location>
</feature>
<comment type="pathway">
    <text evidence="3">Aromatic compound metabolism; phenylpropanoid biosynthesis.</text>
</comment>
<dbReference type="CDD" id="cd00018">
    <property type="entry name" value="AP2"/>
    <property type="match status" value="1"/>
</dbReference>
<comment type="catalytic activity">
    <reaction evidence="18">
        <text>(E)-caffeyl alcohol + NADP(+) = (E)-caffeyl aldehyde + NADPH + H(+)</text>
        <dbReference type="Rhea" id="RHEA:45728"/>
        <dbReference type="ChEBI" id="CHEBI:15378"/>
        <dbReference type="ChEBI" id="CHEBI:28323"/>
        <dbReference type="ChEBI" id="CHEBI:31334"/>
        <dbReference type="ChEBI" id="CHEBI:57783"/>
        <dbReference type="ChEBI" id="CHEBI:58349"/>
    </reaction>
    <physiologicalReaction direction="right-to-left" evidence="18">
        <dbReference type="Rhea" id="RHEA:45730"/>
    </physiologicalReaction>
</comment>
<dbReference type="CDD" id="cd05283">
    <property type="entry name" value="CAD1"/>
    <property type="match status" value="1"/>
</dbReference>
<reference evidence="24" key="1">
    <citation type="submission" date="2023-07" db="EMBL/GenBank/DDBJ databases">
        <title>A chromosome-level genome assembly of Lolium multiflorum.</title>
        <authorList>
            <person name="Chen Y."/>
            <person name="Copetti D."/>
            <person name="Kolliker R."/>
            <person name="Studer B."/>
        </authorList>
    </citation>
    <scope>NUCLEOTIDE SEQUENCE</scope>
    <source>
        <strain evidence="24">02402/16</strain>
        <tissue evidence="24">Leaf</tissue>
    </source>
</reference>
<evidence type="ECO:0000256" key="4">
    <source>
        <dbReference type="ARBA" id="ARBA00008072"/>
    </source>
</evidence>
<keyword evidence="9 21" id="KW-0862">Zinc</keyword>
<dbReference type="GO" id="GO:0008270">
    <property type="term" value="F:zinc ion binding"/>
    <property type="evidence" value="ECO:0007669"/>
    <property type="project" value="InterPro"/>
</dbReference>
<comment type="subcellular location">
    <subcellularLocation>
        <location evidence="2">Nucleus</location>
    </subcellularLocation>
</comment>
<dbReference type="GO" id="GO:0009809">
    <property type="term" value="P:lignin biosynthetic process"/>
    <property type="evidence" value="ECO:0007669"/>
    <property type="project" value="UniProtKB-KW"/>
</dbReference>
<comment type="subunit">
    <text evidence="5">Homodimer.</text>
</comment>
<evidence type="ECO:0000256" key="9">
    <source>
        <dbReference type="ARBA" id="ARBA00022833"/>
    </source>
</evidence>
<feature type="region of interest" description="Disordered" evidence="22">
    <location>
        <begin position="192"/>
        <end position="225"/>
    </location>
</feature>
<comment type="catalytic activity">
    <reaction evidence="19">
        <text>(E)-coniferol + NADP(+) = (E)-coniferaldehyde + NADPH + H(+)</text>
        <dbReference type="Rhea" id="RHEA:22444"/>
        <dbReference type="ChEBI" id="CHEBI:15378"/>
        <dbReference type="ChEBI" id="CHEBI:16547"/>
        <dbReference type="ChEBI" id="CHEBI:17745"/>
        <dbReference type="ChEBI" id="CHEBI:57783"/>
        <dbReference type="ChEBI" id="CHEBI:58349"/>
        <dbReference type="EC" id="1.1.1.195"/>
    </reaction>
    <physiologicalReaction direction="right-to-left" evidence="19">
        <dbReference type="Rhea" id="RHEA:22446"/>
    </physiologicalReaction>
</comment>
<sequence>MPPRRCGSRPASGYHGVRARPSGRFDAEIRSGDERIRLGTFDTMHKVARAYDAVAWRLGRSRRTMNFHDVWTREQAEQLAPPSPAITREQQRRQRELEQRLLIAERDEALRLERARQFPEDIAATEAFYAQKEEKKAAAKAKKKASREKRRAESAARKTARAEKAARKEEEKKNGAGPSTIILFSSFEWTSTPVSETTPSSHSSDYDWESEWQPQSTCSPLPHHPSRSHFRAPVSFVAALGGRRMGGVDSSERTATGWAARDADGHLSPYTYTLRKSGPEDVVVKVKYCGICHTDIHQTKNHFGFSKYPMVPGHEVVGVVEEVGPEVSKYTVGDMVGVGGIVGCCRSCRPCNANDEQYCSKKIWTYNDVYTDGRPTQGGFSSAMVVDQKFVVKIPAGLAPEQAAPLLCAGVTAYSPLKHFGLTTPGLRGGILGLGGIGHLGVKLAKAMGHHVTVISSSEKKRAEAMDELGADAYVVSSDGDQMAAAADSLDYIIDTVPVDHPLEPYLALLQLNGKLVLMGVTPAPLSFLSHLVMMGRKTITGSFIGSMQEMEEVLEFFADKGLTSQIEVVKMDYVNQALERLERNDVRYRFVVDVAGSNIDDAA</sequence>
<accession>A0AAD8S0A5</accession>
<dbReference type="InterPro" id="IPR002328">
    <property type="entry name" value="ADH_Zn_CS"/>
</dbReference>
<dbReference type="SUPFAM" id="SSF54171">
    <property type="entry name" value="DNA-binding domain"/>
    <property type="match status" value="1"/>
</dbReference>
<dbReference type="InterPro" id="IPR047109">
    <property type="entry name" value="CAD-like"/>
</dbReference>
<dbReference type="Pfam" id="PF08240">
    <property type="entry name" value="ADH_N"/>
    <property type="match status" value="1"/>
</dbReference>
<evidence type="ECO:0000256" key="15">
    <source>
        <dbReference type="ARBA" id="ARBA00023242"/>
    </source>
</evidence>
<evidence type="ECO:0000256" key="19">
    <source>
        <dbReference type="ARBA" id="ARBA00049311"/>
    </source>
</evidence>
<keyword evidence="25" id="KW-1185">Reference proteome</keyword>
<dbReference type="SMART" id="SM00829">
    <property type="entry name" value="PKS_ER"/>
    <property type="match status" value="1"/>
</dbReference>
<dbReference type="SUPFAM" id="SSF51735">
    <property type="entry name" value="NAD(P)-binding Rossmann-fold domains"/>
    <property type="match status" value="1"/>
</dbReference>
<evidence type="ECO:0000256" key="16">
    <source>
        <dbReference type="ARBA" id="ARBA00047329"/>
    </source>
</evidence>
<evidence type="ECO:0000256" key="10">
    <source>
        <dbReference type="ARBA" id="ARBA00022857"/>
    </source>
</evidence>
<dbReference type="SUPFAM" id="SSF50129">
    <property type="entry name" value="GroES-like"/>
    <property type="match status" value="1"/>
</dbReference>
<protein>
    <recommendedName>
        <fullName evidence="6">cinnamyl-alcohol dehydrogenase</fullName>
        <ecNumber evidence="6">1.1.1.195</ecNumber>
    </recommendedName>
</protein>
<evidence type="ECO:0000259" key="23">
    <source>
        <dbReference type="PROSITE" id="PS51032"/>
    </source>
</evidence>
<feature type="compositionally biased region" description="Basic residues" evidence="22">
    <location>
        <begin position="139"/>
        <end position="149"/>
    </location>
</feature>
<keyword evidence="8" id="KW-0438">Lignin biosynthesis</keyword>
<dbReference type="GO" id="GO:0045551">
    <property type="term" value="F:cinnamyl-alcohol dehydrogenase activity"/>
    <property type="evidence" value="ECO:0007669"/>
    <property type="project" value="UniProtKB-EC"/>
</dbReference>
<proteinExistence type="inferred from homology"/>
<evidence type="ECO:0000256" key="1">
    <source>
        <dbReference type="ARBA" id="ARBA00001947"/>
    </source>
</evidence>
<keyword evidence="13" id="KW-0238">DNA-binding</keyword>
<comment type="catalytic activity">
    <reaction evidence="17">
        <text>(E)-sinapyl alcohol + NADP(+) = (E)-sinapaldehyde + NADPH + H(+)</text>
        <dbReference type="Rhea" id="RHEA:45704"/>
        <dbReference type="ChEBI" id="CHEBI:15378"/>
        <dbReference type="ChEBI" id="CHEBI:27949"/>
        <dbReference type="ChEBI" id="CHEBI:57783"/>
        <dbReference type="ChEBI" id="CHEBI:58349"/>
        <dbReference type="ChEBI" id="CHEBI:64557"/>
        <dbReference type="EC" id="1.1.1.195"/>
    </reaction>
    <physiologicalReaction direction="right-to-left" evidence="17">
        <dbReference type="Rhea" id="RHEA:45706"/>
    </physiologicalReaction>
</comment>
<keyword evidence="7 21" id="KW-0479">Metal-binding</keyword>
<dbReference type="EMBL" id="JAUUTY010000004">
    <property type="protein sequence ID" value="KAK1642746.1"/>
    <property type="molecule type" value="Genomic_DNA"/>
</dbReference>
<dbReference type="PANTHER" id="PTHR42683">
    <property type="entry name" value="ALDEHYDE REDUCTASE"/>
    <property type="match status" value="1"/>
</dbReference>
<dbReference type="SMART" id="SM00380">
    <property type="entry name" value="AP2"/>
    <property type="match status" value="1"/>
</dbReference>
<dbReference type="InterPro" id="IPR020843">
    <property type="entry name" value="ER"/>
</dbReference>
<comment type="catalytic activity">
    <reaction evidence="16">
        <text>(E)-4-coumaroyl alcohol + NADP(+) = (E)-4-coumaraldehyde + NADPH + H(+)</text>
        <dbReference type="Rhea" id="RHEA:45724"/>
        <dbReference type="ChEBI" id="CHEBI:15378"/>
        <dbReference type="ChEBI" id="CHEBI:28353"/>
        <dbReference type="ChEBI" id="CHEBI:57783"/>
        <dbReference type="ChEBI" id="CHEBI:58349"/>
        <dbReference type="ChEBI" id="CHEBI:64555"/>
        <dbReference type="EC" id="1.1.1.195"/>
    </reaction>
    <physiologicalReaction direction="right-to-left" evidence="16">
        <dbReference type="Rhea" id="RHEA:45726"/>
    </physiologicalReaction>
</comment>
<comment type="cofactor">
    <cofactor evidence="1 21">
        <name>Zn(2+)</name>
        <dbReference type="ChEBI" id="CHEBI:29105"/>
    </cofactor>
</comment>
<evidence type="ECO:0000256" key="20">
    <source>
        <dbReference type="ARBA" id="ARBA00049332"/>
    </source>
</evidence>
<keyword evidence="11" id="KW-0560">Oxidoreductase</keyword>
<evidence type="ECO:0000256" key="7">
    <source>
        <dbReference type="ARBA" id="ARBA00022723"/>
    </source>
</evidence>
<dbReference type="FunFam" id="3.90.180.10:FF:000100">
    <property type="entry name" value="Putative cinnamyl alcohol dehydrogenase 6"/>
    <property type="match status" value="1"/>
</dbReference>
<evidence type="ECO:0000256" key="11">
    <source>
        <dbReference type="ARBA" id="ARBA00023002"/>
    </source>
</evidence>
<evidence type="ECO:0000256" key="21">
    <source>
        <dbReference type="RuleBase" id="RU361277"/>
    </source>
</evidence>
<evidence type="ECO:0000256" key="8">
    <source>
        <dbReference type="ARBA" id="ARBA00022733"/>
    </source>
</evidence>
<dbReference type="Gene3D" id="3.90.180.10">
    <property type="entry name" value="Medium-chain alcohol dehydrogenases, catalytic domain"/>
    <property type="match status" value="1"/>
</dbReference>
<dbReference type="PROSITE" id="PS00059">
    <property type="entry name" value="ADH_ZINC"/>
    <property type="match status" value="1"/>
</dbReference>
<evidence type="ECO:0000313" key="25">
    <source>
        <dbReference type="Proteomes" id="UP001231189"/>
    </source>
</evidence>
<dbReference type="Pfam" id="PF00107">
    <property type="entry name" value="ADH_zinc_N"/>
    <property type="match status" value="1"/>
</dbReference>
<dbReference type="PROSITE" id="PS51032">
    <property type="entry name" value="AP2_ERF"/>
    <property type="match status" value="1"/>
</dbReference>
<comment type="catalytic activity">
    <reaction evidence="20">
        <text>(E)-cinnamyl alcohol + NADP(+) = (E)-cinnamaldehyde + NADPH + H(+)</text>
        <dbReference type="Rhea" id="RHEA:10392"/>
        <dbReference type="ChEBI" id="CHEBI:15378"/>
        <dbReference type="ChEBI" id="CHEBI:16731"/>
        <dbReference type="ChEBI" id="CHEBI:33227"/>
        <dbReference type="ChEBI" id="CHEBI:57783"/>
        <dbReference type="ChEBI" id="CHEBI:58349"/>
        <dbReference type="EC" id="1.1.1.195"/>
    </reaction>
    <physiologicalReaction direction="right-to-left" evidence="20">
        <dbReference type="Rhea" id="RHEA:10394"/>
    </physiologicalReaction>
</comment>
<dbReference type="GO" id="GO:0005634">
    <property type="term" value="C:nucleus"/>
    <property type="evidence" value="ECO:0007669"/>
    <property type="project" value="UniProtKB-SubCell"/>
</dbReference>
<evidence type="ECO:0000313" key="24">
    <source>
        <dbReference type="EMBL" id="KAK1642746.1"/>
    </source>
</evidence>
<dbReference type="EC" id="1.1.1.195" evidence="6"/>
<evidence type="ECO:0000256" key="14">
    <source>
        <dbReference type="ARBA" id="ARBA00023163"/>
    </source>
</evidence>
<comment type="similarity">
    <text evidence="4 21">Belongs to the zinc-containing alcohol dehydrogenase family.</text>
</comment>
<evidence type="ECO:0000256" key="12">
    <source>
        <dbReference type="ARBA" id="ARBA00023015"/>
    </source>
</evidence>
<dbReference type="GO" id="GO:0003700">
    <property type="term" value="F:DNA-binding transcription factor activity"/>
    <property type="evidence" value="ECO:0007669"/>
    <property type="project" value="InterPro"/>
</dbReference>
<gene>
    <name evidence="24" type="ORF">QYE76_060551</name>
</gene>
<dbReference type="InterPro" id="IPR013154">
    <property type="entry name" value="ADH-like_N"/>
</dbReference>
<keyword evidence="15" id="KW-0539">Nucleus</keyword>
<dbReference type="FunFam" id="3.90.180.10:FF:000004">
    <property type="entry name" value="probable cinnamyl alcohol dehydrogenase"/>
    <property type="match status" value="1"/>
</dbReference>
<feature type="domain" description="AP2/ERF" evidence="23">
    <location>
        <begin position="13"/>
        <end position="68"/>
    </location>
</feature>
<keyword evidence="10" id="KW-0521">NADP</keyword>
<evidence type="ECO:0000256" key="22">
    <source>
        <dbReference type="SAM" id="MobiDB-lite"/>
    </source>
</evidence>
<dbReference type="InterPro" id="IPR013149">
    <property type="entry name" value="ADH-like_C"/>
</dbReference>
<keyword evidence="12" id="KW-0805">Transcription regulation</keyword>
<evidence type="ECO:0000256" key="17">
    <source>
        <dbReference type="ARBA" id="ARBA00048379"/>
    </source>
</evidence>
<evidence type="ECO:0000256" key="3">
    <source>
        <dbReference type="ARBA" id="ARBA00004928"/>
    </source>
</evidence>
<dbReference type="InterPro" id="IPR036955">
    <property type="entry name" value="AP2/ERF_dom_sf"/>
</dbReference>
<evidence type="ECO:0000256" key="13">
    <source>
        <dbReference type="ARBA" id="ARBA00023125"/>
    </source>
</evidence>
<evidence type="ECO:0000256" key="5">
    <source>
        <dbReference type="ARBA" id="ARBA00011738"/>
    </source>
</evidence>
<name>A0AAD8S0A5_LOLMU</name>
<dbReference type="FunFam" id="3.40.50.720:FF:000022">
    <property type="entry name" value="Cinnamyl alcohol dehydrogenase"/>
    <property type="match status" value="1"/>
</dbReference>
<dbReference type="InterPro" id="IPR036291">
    <property type="entry name" value="NAD(P)-bd_dom_sf"/>
</dbReference>